<feature type="non-terminal residue" evidence="2">
    <location>
        <position position="1"/>
    </location>
</feature>
<keyword evidence="1" id="KW-0472">Membrane</keyword>
<organism evidence="2 3">
    <name type="scientific">Aspergillus sclerotioniger CBS 115572</name>
    <dbReference type="NCBI Taxonomy" id="1450535"/>
    <lineage>
        <taxon>Eukaryota</taxon>
        <taxon>Fungi</taxon>
        <taxon>Dikarya</taxon>
        <taxon>Ascomycota</taxon>
        <taxon>Pezizomycotina</taxon>
        <taxon>Eurotiomycetes</taxon>
        <taxon>Eurotiomycetidae</taxon>
        <taxon>Eurotiales</taxon>
        <taxon>Aspergillaceae</taxon>
        <taxon>Aspergillus</taxon>
        <taxon>Aspergillus subgen. Circumdati</taxon>
    </lineage>
</organism>
<feature type="transmembrane region" description="Helical" evidence="1">
    <location>
        <begin position="12"/>
        <end position="29"/>
    </location>
</feature>
<dbReference type="RefSeq" id="XP_025466109.1">
    <property type="nucleotide sequence ID" value="XM_025608262.1"/>
</dbReference>
<dbReference type="Proteomes" id="UP000246702">
    <property type="component" value="Unassembled WGS sequence"/>
</dbReference>
<dbReference type="OrthoDB" id="444631at2759"/>
<dbReference type="EMBL" id="MSFK01000018">
    <property type="protein sequence ID" value="PWY83641.1"/>
    <property type="molecule type" value="Genomic_DNA"/>
</dbReference>
<evidence type="ECO:0000313" key="3">
    <source>
        <dbReference type="Proteomes" id="UP000246702"/>
    </source>
</evidence>
<protein>
    <submittedName>
        <fullName evidence="2">Uncharacterized protein</fullName>
    </submittedName>
</protein>
<evidence type="ECO:0000313" key="2">
    <source>
        <dbReference type="EMBL" id="PWY83641.1"/>
    </source>
</evidence>
<evidence type="ECO:0000256" key="1">
    <source>
        <dbReference type="SAM" id="Phobius"/>
    </source>
</evidence>
<reference evidence="2 3" key="1">
    <citation type="submission" date="2016-12" db="EMBL/GenBank/DDBJ databases">
        <title>The genomes of Aspergillus section Nigri reveals drivers in fungal speciation.</title>
        <authorList>
            <consortium name="DOE Joint Genome Institute"/>
            <person name="Vesth T.C."/>
            <person name="Nybo J."/>
            <person name="Theobald S."/>
            <person name="Brandl J."/>
            <person name="Frisvad J.C."/>
            <person name="Nielsen K.F."/>
            <person name="Lyhne E.K."/>
            <person name="Kogle M.E."/>
            <person name="Kuo A."/>
            <person name="Riley R."/>
            <person name="Clum A."/>
            <person name="Nolan M."/>
            <person name="Lipzen A."/>
            <person name="Salamov A."/>
            <person name="Henrissat B."/>
            <person name="Wiebenga A."/>
            <person name="De Vries R.P."/>
            <person name="Grigoriev I.V."/>
            <person name="Mortensen U.H."/>
            <person name="Andersen M.R."/>
            <person name="Baker S.E."/>
        </authorList>
    </citation>
    <scope>NUCLEOTIDE SEQUENCE [LARGE SCALE GENOMIC DNA]</scope>
    <source>
        <strain evidence="2 3">CBS 115572</strain>
    </source>
</reference>
<keyword evidence="1" id="KW-0812">Transmembrane</keyword>
<comment type="caution">
    <text evidence="2">The sequence shown here is derived from an EMBL/GenBank/DDBJ whole genome shotgun (WGS) entry which is preliminary data.</text>
</comment>
<accession>A0A317WD07</accession>
<dbReference type="AlphaFoldDB" id="A0A317WD07"/>
<keyword evidence="3" id="KW-1185">Reference proteome</keyword>
<sequence length="173" mass="19593">KIQIKIITKLGVGLFLCLSIFIFVCAIVQDSGTFYQSTLDYPWKDFWLHIKAYIRVTMGSLTAYQSTLVSDNKASDKMKAGLYKLTRLIHNLRVSLRYPSQPGGNEIRAATGKPMLFPSIPRPTLGTLRAWLGNRTERDFNSLQSYSYPLLDQTNEHHDFIRPPRVAKGKGLG</sequence>
<gene>
    <name evidence="2" type="ORF">BO94DRAFT_468625</name>
</gene>
<name>A0A317WD07_9EURO</name>
<dbReference type="GeneID" id="37110405"/>
<keyword evidence="1" id="KW-1133">Transmembrane helix</keyword>
<dbReference type="STRING" id="1450535.A0A317WD07"/>
<proteinExistence type="predicted"/>